<evidence type="ECO:0000313" key="1">
    <source>
        <dbReference type="EMBL" id="KAJ8346091.1"/>
    </source>
</evidence>
<dbReference type="AlphaFoldDB" id="A0A9Q1INH1"/>
<dbReference type="EMBL" id="JAINUF010000012">
    <property type="protein sequence ID" value="KAJ8346091.1"/>
    <property type="molecule type" value="Genomic_DNA"/>
</dbReference>
<dbReference type="Proteomes" id="UP001152622">
    <property type="component" value="Chromosome 12"/>
</dbReference>
<evidence type="ECO:0000313" key="2">
    <source>
        <dbReference type="Proteomes" id="UP001152622"/>
    </source>
</evidence>
<protein>
    <submittedName>
        <fullName evidence="1">Uncharacterized protein</fullName>
    </submittedName>
</protein>
<sequence>MPPIAKRSEDPVCFGGGREGQFGPHEERELIAPLLLLPSVLPRFDLKTENKLGTQERRAGCQDVIRGEITLFQRNAAERRRAGALKERYVRSQSRRL</sequence>
<accession>A0A9Q1INH1</accession>
<gene>
    <name evidence="1" type="ORF">SKAU_G00302840</name>
</gene>
<proteinExistence type="predicted"/>
<reference evidence="1" key="1">
    <citation type="journal article" date="2023" name="Science">
        <title>Genome structures resolve the early diversification of teleost fishes.</title>
        <authorList>
            <person name="Parey E."/>
            <person name="Louis A."/>
            <person name="Montfort J."/>
            <person name="Bouchez O."/>
            <person name="Roques C."/>
            <person name="Iampietro C."/>
            <person name="Lluch J."/>
            <person name="Castinel A."/>
            <person name="Donnadieu C."/>
            <person name="Desvignes T."/>
            <person name="Floi Bucao C."/>
            <person name="Jouanno E."/>
            <person name="Wen M."/>
            <person name="Mejri S."/>
            <person name="Dirks R."/>
            <person name="Jansen H."/>
            <person name="Henkel C."/>
            <person name="Chen W.J."/>
            <person name="Zahm M."/>
            <person name="Cabau C."/>
            <person name="Klopp C."/>
            <person name="Thompson A.W."/>
            <person name="Robinson-Rechavi M."/>
            <person name="Braasch I."/>
            <person name="Lecointre G."/>
            <person name="Bobe J."/>
            <person name="Postlethwait J.H."/>
            <person name="Berthelot C."/>
            <person name="Roest Crollius H."/>
            <person name="Guiguen Y."/>
        </authorList>
    </citation>
    <scope>NUCLEOTIDE SEQUENCE</scope>
    <source>
        <strain evidence="1">WJC10195</strain>
    </source>
</reference>
<comment type="caution">
    <text evidence="1">The sequence shown here is derived from an EMBL/GenBank/DDBJ whole genome shotgun (WGS) entry which is preliminary data.</text>
</comment>
<organism evidence="1 2">
    <name type="scientific">Synaphobranchus kaupii</name>
    <name type="common">Kaup's arrowtooth eel</name>
    <dbReference type="NCBI Taxonomy" id="118154"/>
    <lineage>
        <taxon>Eukaryota</taxon>
        <taxon>Metazoa</taxon>
        <taxon>Chordata</taxon>
        <taxon>Craniata</taxon>
        <taxon>Vertebrata</taxon>
        <taxon>Euteleostomi</taxon>
        <taxon>Actinopterygii</taxon>
        <taxon>Neopterygii</taxon>
        <taxon>Teleostei</taxon>
        <taxon>Anguilliformes</taxon>
        <taxon>Synaphobranchidae</taxon>
        <taxon>Synaphobranchus</taxon>
    </lineage>
</organism>
<name>A0A9Q1INH1_SYNKA</name>
<keyword evidence="2" id="KW-1185">Reference proteome</keyword>